<dbReference type="EMBL" id="WCUG01000008">
    <property type="protein sequence ID" value="KAB4169689.1"/>
    <property type="molecule type" value="Genomic_DNA"/>
</dbReference>
<dbReference type="Proteomes" id="UP000284022">
    <property type="component" value="Unassembled WGS sequence"/>
</dbReference>
<name>A0A412SNZ7_BACUN</name>
<gene>
    <name evidence="2" type="ORF">DWW83_11425</name>
    <name evidence="1" type="ORF">GAQ59_10940</name>
</gene>
<dbReference type="AlphaFoldDB" id="A0A412SNZ7"/>
<dbReference type="RefSeq" id="WP_005828207.1">
    <property type="nucleotide sequence ID" value="NZ_CAXSKL010000001.1"/>
</dbReference>
<organism evidence="2 3">
    <name type="scientific">Bacteroides uniformis</name>
    <dbReference type="NCBI Taxonomy" id="820"/>
    <lineage>
        <taxon>Bacteria</taxon>
        <taxon>Pseudomonadati</taxon>
        <taxon>Bacteroidota</taxon>
        <taxon>Bacteroidia</taxon>
        <taxon>Bacteroidales</taxon>
        <taxon>Bacteroidaceae</taxon>
        <taxon>Bacteroides</taxon>
    </lineage>
</organism>
<reference evidence="1 4" key="2">
    <citation type="journal article" date="2019" name="Nat. Med.">
        <title>A library of human gut bacterial isolates paired with longitudinal multiomics data enables mechanistic microbiome research.</title>
        <authorList>
            <person name="Poyet M."/>
            <person name="Groussin M."/>
            <person name="Gibbons S.M."/>
            <person name="Avila-Pacheco J."/>
            <person name="Jiang X."/>
            <person name="Kearney S.M."/>
            <person name="Perrotta A.R."/>
            <person name="Berdy B."/>
            <person name="Zhao S."/>
            <person name="Lieberman T.D."/>
            <person name="Swanson P.K."/>
            <person name="Smith M."/>
            <person name="Roesemann S."/>
            <person name="Alexander J.E."/>
            <person name="Rich S.A."/>
            <person name="Livny J."/>
            <person name="Vlamakis H."/>
            <person name="Clish C."/>
            <person name="Bullock K."/>
            <person name="Deik A."/>
            <person name="Scott J."/>
            <person name="Pierce K.A."/>
            <person name="Xavier R.J."/>
            <person name="Alm E.J."/>
        </authorList>
    </citation>
    <scope>NUCLEOTIDE SEQUENCE [LARGE SCALE GENOMIC DNA]</scope>
    <source>
        <strain evidence="1 4">BIOML-A27</strain>
    </source>
</reference>
<dbReference type="EMBL" id="QRXV01000010">
    <property type="protein sequence ID" value="RGU39332.1"/>
    <property type="molecule type" value="Genomic_DNA"/>
</dbReference>
<dbReference type="GeneID" id="99751824"/>
<reference evidence="2 3" key="1">
    <citation type="submission" date="2018-08" db="EMBL/GenBank/DDBJ databases">
        <title>A genome reference for cultivated species of the human gut microbiota.</title>
        <authorList>
            <person name="Zou Y."/>
            <person name="Xue W."/>
            <person name="Luo G."/>
        </authorList>
    </citation>
    <scope>NUCLEOTIDE SEQUENCE [LARGE SCALE GENOMIC DNA]</scope>
    <source>
        <strain evidence="2 3">AF17-20</strain>
    </source>
</reference>
<comment type="caution">
    <text evidence="2">The sequence shown here is derived from an EMBL/GenBank/DDBJ whole genome shotgun (WGS) entry which is preliminary data.</text>
</comment>
<evidence type="ECO:0000313" key="4">
    <source>
        <dbReference type="Proteomes" id="UP000433928"/>
    </source>
</evidence>
<accession>A0A412SNZ7</accession>
<dbReference type="Proteomes" id="UP000433928">
    <property type="component" value="Unassembled WGS sequence"/>
</dbReference>
<evidence type="ECO:0000313" key="2">
    <source>
        <dbReference type="EMBL" id="RGU39332.1"/>
    </source>
</evidence>
<evidence type="ECO:0000313" key="1">
    <source>
        <dbReference type="EMBL" id="KAB4169689.1"/>
    </source>
</evidence>
<protein>
    <submittedName>
        <fullName evidence="2">Uncharacterized protein</fullName>
    </submittedName>
</protein>
<evidence type="ECO:0000313" key="3">
    <source>
        <dbReference type="Proteomes" id="UP000284022"/>
    </source>
</evidence>
<sequence>MKKIVYIVHAIDTEGPLYESTKATFERLESTFGIKLNPTYDNLQKLRNEEIKLNGIENEVAKFLEPTLQNYHDTWDKIESMLSKIMSKEFRFKYPDSFGGGWVYNWFCLDHVGYKENPRHRDIGYNNVHDRYVEFLDKYGEFNDDIQWHFHPMSHYQEAHRAGKSYEHSHEFHKILSHRIIDRNFFPSCFRAGCVTERPDANWFLEQWIPFDCSNMAVENDNKEKHKDQRNGQAGDWRRAPKDWSVYHPDIYDYQIPGSCHRVIGRFMNLVSRYGNITSDEIEKAFKRADIGLPTLLGIFNHDFRDMGWEIEYFWDLLLPIVAKYPEVQFKYERAKDAFNAVLGNEPEPFELDVNLEGNELSVKTVKGKVFGPQPYLAVKTKSGRYIHDEFDFGLDGKSWYYVFSENMIRYEDIDTIGIASNDQYGQTYIKTIKINS</sequence>
<proteinExistence type="predicted"/>